<feature type="transmembrane region" description="Helical" evidence="1">
    <location>
        <begin position="356"/>
        <end position="385"/>
    </location>
</feature>
<feature type="transmembrane region" description="Helical" evidence="1">
    <location>
        <begin position="123"/>
        <end position="141"/>
    </location>
</feature>
<dbReference type="PANTHER" id="PTHR30199:SF0">
    <property type="entry name" value="INNER MEMBRANE PROTEIN YDCO"/>
    <property type="match status" value="1"/>
</dbReference>
<dbReference type="AlphaFoldDB" id="A0A935W5B2"/>
<dbReference type="InterPro" id="IPR004711">
    <property type="entry name" value="Benzoate_Transporter"/>
</dbReference>
<keyword evidence="1" id="KW-0472">Membrane</keyword>
<accession>A0A935W5B2</accession>
<feature type="transmembrane region" description="Helical" evidence="1">
    <location>
        <begin position="204"/>
        <end position="223"/>
    </location>
</feature>
<sequence>MKVRLFEDCSASALIAGFVAVLVGFTSSAVIVFQAAQTLQATAAELASWMWALGLGMGLTSIALSLRFRVPVLTAWSTPGAAMLITSAAGVAMSDAIGAFLVSAVLITISGFSGWFERMLSRIPISIASGMLAGVLLRFGLDAFVAMKSQFALVFPMFCAYLACRRLLPRYAIVVTLLLGVGIAAGQGLLHIEGLRLELATPVLTIPTFSWPALIGVALPLYVVTMTSQNVPGVAVIRASGFQVPISPLIGWTGATNLLLAPFGGFALNLAAITAAICMGREAHENPDKRYVAAVAAGFFYVLIGLFGATVGALFLAFPKELVLAIAGFALLGTIGSALTTALGQEAEREPALLTFLVTASGITLAGVGSAFWGLLAGLAALLVLRVSTTQLRRLRAAPAKSPCVSEPDQRHPG</sequence>
<keyword evidence="1" id="KW-0812">Transmembrane</keyword>
<evidence type="ECO:0000313" key="3">
    <source>
        <dbReference type="Proteomes" id="UP000706151"/>
    </source>
</evidence>
<dbReference type="EMBL" id="JADJOT010000009">
    <property type="protein sequence ID" value="MBK7954778.1"/>
    <property type="molecule type" value="Genomic_DNA"/>
</dbReference>
<dbReference type="GO" id="GO:0042925">
    <property type="term" value="F:benzoate transmembrane transporter activity"/>
    <property type="evidence" value="ECO:0007669"/>
    <property type="project" value="InterPro"/>
</dbReference>
<evidence type="ECO:0000313" key="2">
    <source>
        <dbReference type="EMBL" id="MBK7954778.1"/>
    </source>
</evidence>
<reference evidence="2 3" key="1">
    <citation type="submission" date="2020-10" db="EMBL/GenBank/DDBJ databases">
        <title>Connecting structure to function with the recovery of over 1000 high-quality activated sludge metagenome-assembled genomes encoding full-length rRNA genes using long-read sequencing.</title>
        <authorList>
            <person name="Singleton C.M."/>
            <person name="Petriglieri F."/>
            <person name="Kristensen J.M."/>
            <person name="Kirkegaard R.H."/>
            <person name="Michaelsen T.Y."/>
            <person name="Andersen M.H."/>
            <person name="Karst S.M."/>
            <person name="Dueholm M.S."/>
            <person name="Nielsen P.H."/>
            <person name="Albertsen M."/>
        </authorList>
    </citation>
    <scope>NUCLEOTIDE SEQUENCE [LARGE SCALE GENOMIC DNA]</scope>
    <source>
        <strain evidence="2">Fred_18-Q3-R57-64_BAT3C.720</strain>
    </source>
</reference>
<gene>
    <name evidence="2" type="ORF">IPK02_12930</name>
</gene>
<proteinExistence type="predicted"/>
<keyword evidence="1" id="KW-1133">Transmembrane helix</keyword>
<dbReference type="Pfam" id="PF03594">
    <property type="entry name" value="BenE"/>
    <property type="match status" value="1"/>
</dbReference>
<organism evidence="2 3">
    <name type="scientific">Candidatus Accumulibacter affinis</name>
    <dbReference type="NCBI Taxonomy" id="2954384"/>
    <lineage>
        <taxon>Bacteria</taxon>
        <taxon>Pseudomonadati</taxon>
        <taxon>Pseudomonadota</taxon>
        <taxon>Betaproteobacteria</taxon>
        <taxon>Candidatus Accumulibacter</taxon>
    </lineage>
</organism>
<comment type="caution">
    <text evidence="2">The sequence shown here is derived from an EMBL/GenBank/DDBJ whole genome shotgun (WGS) entry which is preliminary data.</text>
</comment>
<dbReference type="Proteomes" id="UP000706151">
    <property type="component" value="Unassembled WGS sequence"/>
</dbReference>
<feature type="transmembrane region" description="Helical" evidence="1">
    <location>
        <begin position="48"/>
        <end position="66"/>
    </location>
</feature>
<feature type="transmembrane region" description="Helical" evidence="1">
    <location>
        <begin position="171"/>
        <end position="192"/>
    </location>
</feature>
<dbReference type="GO" id="GO:0005886">
    <property type="term" value="C:plasma membrane"/>
    <property type="evidence" value="ECO:0007669"/>
    <property type="project" value="TreeGrafter"/>
</dbReference>
<dbReference type="PANTHER" id="PTHR30199">
    <property type="entry name" value="MFS FAMILY TRANSPORTER, PREDICTED SUBSTRATE BENZOATE"/>
    <property type="match status" value="1"/>
</dbReference>
<evidence type="ECO:0000256" key="1">
    <source>
        <dbReference type="SAM" id="Phobius"/>
    </source>
</evidence>
<feature type="transmembrane region" description="Helical" evidence="1">
    <location>
        <begin position="322"/>
        <end position="344"/>
    </location>
</feature>
<feature type="transmembrane region" description="Helical" evidence="1">
    <location>
        <begin position="12"/>
        <end position="36"/>
    </location>
</feature>
<name>A0A935W5B2_9PROT</name>
<dbReference type="NCBIfam" id="TIGR00843">
    <property type="entry name" value="benE"/>
    <property type="match status" value="1"/>
</dbReference>
<feature type="transmembrane region" description="Helical" evidence="1">
    <location>
        <begin position="291"/>
        <end position="316"/>
    </location>
</feature>
<feature type="transmembrane region" description="Helical" evidence="1">
    <location>
        <begin position="97"/>
        <end position="116"/>
    </location>
</feature>
<feature type="transmembrane region" description="Helical" evidence="1">
    <location>
        <begin position="259"/>
        <end position="279"/>
    </location>
</feature>
<protein>
    <submittedName>
        <fullName evidence="2">Benzoate/H(+) symporter BenE family transporter</fullName>
    </submittedName>
</protein>